<keyword evidence="2" id="KW-1185">Reference proteome</keyword>
<evidence type="ECO:0000313" key="2">
    <source>
        <dbReference type="Proteomes" id="UP000829398"/>
    </source>
</evidence>
<gene>
    <name evidence="1" type="ORF">KPL71_017287</name>
</gene>
<proteinExistence type="predicted"/>
<dbReference type="EMBL" id="CM039175">
    <property type="protein sequence ID" value="KAH9734175.1"/>
    <property type="molecule type" value="Genomic_DNA"/>
</dbReference>
<evidence type="ECO:0000313" key="1">
    <source>
        <dbReference type="EMBL" id="KAH9734175.1"/>
    </source>
</evidence>
<accession>A0ACB8JP66</accession>
<reference evidence="2" key="1">
    <citation type="journal article" date="2023" name="Hortic. Res.">
        <title>A chromosome-level phased genome enabling allele-level studies in sweet orange: a case study on citrus Huanglongbing tolerance.</title>
        <authorList>
            <person name="Wu B."/>
            <person name="Yu Q."/>
            <person name="Deng Z."/>
            <person name="Duan Y."/>
            <person name="Luo F."/>
            <person name="Gmitter F. Jr."/>
        </authorList>
    </citation>
    <scope>NUCLEOTIDE SEQUENCE [LARGE SCALE GENOMIC DNA]</scope>
    <source>
        <strain evidence="2">cv. Valencia</strain>
    </source>
</reference>
<comment type="caution">
    <text evidence="1">The sequence shown here is derived from an EMBL/GenBank/DDBJ whole genome shotgun (WGS) entry which is preliminary data.</text>
</comment>
<name>A0ACB8JP66_CITSI</name>
<protein>
    <submittedName>
        <fullName evidence="1">Endoribonuclease Dicer</fullName>
    </submittedName>
</protein>
<sequence>MEPVSMELDTTEQVSADSLPFARNYQLEALENALKQNTIVFLETGSGKTLIAIMLLRSYAYLLRKPSPFVAVFLVPKVVLVPQQAEAIKKHTDLKVGMYWGDMGIDYWDAVTWKEEMNKHEEFYHRQLKAGDSNLPRIFGMTASPIKSKVASSEQDYWQKIHGLETLMNSKVYTCASESVLSNCIPFSTPKFKFYGDDEIPHALYTRLADDLAKIELKHNQSLENLDLNEAQAESIRKNISRVKSTLLYCLNGLGVWLALKAAETISCYKSDFFAWEQLDGFGETIMKKFGSDAFQALVTYIPSGAGWSIGDDSKFNVDSGLLTEKIVCLVESLLEYRGLEDIRCIIFVERVITAIVLQSLLSELLPRHRTWKTEYVAGNNSGIQCQSRKKQNEIVEEFRRGLVNVIVATSILEEGLDVQSCNLVIMFDPSRTVCSFIQSRGRARMQNSDYLLMLKSGDSIAQSRLENYLVSGDTMRKEALSHASLPCSPLNNHIYFKPTPKFDINKEMGICTLYLPNNCPIQTVIAQGNIKTLKQTACLEACKKLHQIGALTDNLLPDVVVEEHDAQKHGNEPYDAEHPIYFPPELVNQCPQDTKITYHCYLIELKENFNYDIPAHDIVLAVRTELESEIKKVNFDLEVDRGRLTVNLKHLGKIQLTPDKVLLCRRFQIALFRVIMDHNLDKLNEILKGLWLRDNLEIDYLLLPASEQSIDWEPVASLSFPCDIGLKHHKNCSTMSNARVVQTKSGPLCTCMIYNSVVCTPHSGQIYYITGVLGHLNANSLFTRNDGGAITYKKHYEERYGIQLCFDQELLLNGRRIFHAQNYLSKCRQEKQREPSKISFELPPELCRIIMGAMSLSTFYSFTFIPSIMHRLQSLLLAVNLKNMLLDHCMQNVTIPTSKVLEAITTKKCQEGFHLESLETLGDSFLKYAASQQLFKTYQNHHEGLLSVKKDRIISNAALCKLGCDHKLPGFIRTEPFDPKMWMIPGDNSGSYELNDDSLFNERKIYVTGRKKVKSKRVADVVEALIGAFLSTGGENVGLIFLDRIGIKVDFVNVPYERQFQVQAERLVNVRHLESLLNYSFRDPSLLVEALTHGSYMLPEIPRCYQRLEFLGDAVLDYLITVYLYNKYPTLSPGDLTDMRSASVNNDCYALSSVKHGLHKHILHASQELYKWINITVDSFERLSLESTFGWESETSFPKALGDIIESLSGAIFVDSGCNKEVVFESIRPLLEPMITPETMRLQPARELNEYCQKHHFSMKKTVAPRINGKAAVTVEVHANGTLFKHTHADADKETAKKVASKEVLKSLKASFPGT</sequence>
<dbReference type="Proteomes" id="UP000829398">
    <property type="component" value="Chromosome 6"/>
</dbReference>
<organism evidence="1 2">
    <name type="scientific">Citrus sinensis</name>
    <name type="common">Sweet orange</name>
    <name type="synonym">Citrus aurantium var. sinensis</name>
    <dbReference type="NCBI Taxonomy" id="2711"/>
    <lineage>
        <taxon>Eukaryota</taxon>
        <taxon>Viridiplantae</taxon>
        <taxon>Streptophyta</taxon>
        <taxon>Embryophyta</taxon>
        <taxon>Tracheophyta</taxon>
        <taxon>Spermatophyta</taxon>
        <taxon>Magnoliopsida</taxon>
        <taxon>eudicotyledons</taxon>
        <taxon>Gunneridae</taxon>
        <taxon>Pentapetalae</taxon>
        <taxon>rosids</taxon>
        <taxon>malvids</taxon>
        <taxon>Sapindales</taxon>
        <taxon>Rutaceae</taxon>
        <taxon>Aurantioideae</taxon>
        <taxon>Citrus</taxon>
    </lineage>
</organism>